<dbReference type="InterPro" id="IPR027417">
    <property type="entry name" value="P-loop_NTPase"/>
</dbReference>
<gene>
    <name evidence="6" type="ORF">BBI04_006715</name>
</gene>
<name>A0ABD6GF57_AGRVI</name>
<feature type="region of interest" description="Disordered" evidence="4">
    <location>
        <begin position="613"/>
        <end position="632"/>
    </location>
</feature>
<accession>A0ABD6GF57</accession>
<dbReference type="SMART" id="SM00885">
    <property type="entry name" value="D5_N"/>
    <property type="match status" value="1"/>
</dbReference>
<evidence type="ECO:0000256" key="1">
    <source>
        <dbReference type="ARBA" id="ARBA00022741"/>
    </source>
</evidence>
<dbReference type="InterPro" id="IPR014015">
    <property type="entry name" value="Helicase_SF3_DNA-vir"/>
</dbReference>
<feature type="domain" description="SF3 helicase" evidence="5">
    <location>
        <begin position="354"/>
        <end position="516"/>
    </location>
</feature>
<evidence type="ECO:0000313" key="6">
    <source>
        <dbReference type="EMBL" id="MUP04507.1"/>
    </source>
</evidence>
<dbReference type="PANTHER" id="PTHR35372">
    <property type="entry name" value="ATP BINDING PROTEIN-RELATED"/>
    <property type="match status" value="1"/>
</dbReference>
<dbReference type="PROSITE" id="PS51206">
    <property type="entry name" value="SF3_HELICASE_1"/>
    <property type="match status" value="1"/>
</dbReference>
<organism evidence="6 7">
    <name type="scientific">Agrobacterium vitis</name>
    <name type="common">Rhizobium vitis</name>
    <dbReference type="NCBI Taxonomy" id="373"/>
    <lineage>
        <taxon>Bacteria</taxon>
        <taxon>Pseudomonadati</taxon>
        <taxon>Pseudomonadota</taxon>
        <taxon>Alphaproteobacteria</taxon>
        <taxon>Hyphomicrobiales</taxon>
        <taxon>Rhizobiaceae</taxon>
        <taxon>Rhizobium/Agrobacterium group</taxon>
        <taxon>Agrobacterium</taxon>
    </lineage>
</organism>
<comment type="caution">
    <text evidence="6">The sequence shown here is derived from an EMBL/GenBank/DDBJ whole genome shotgun (WGS) entry which is preliminary data.</text>
</comment>
<dbReference type="InterPro" id="IPR006500">
    <property type="entry name" value="Helicase_put_C_phage/plasmid"/>
</dbReference>
<evidence type="ECO:0000256" key="2">
    <source>
        <dbReference type="ARBA" id="ARBA00022801"/>
    </source>
</evidence>
<dbReference type="PANTHER" id="PTHR35372:SF2">
    <property type="entry name" value="SF3 HELICASE DOMAIN-CONTAINING PROTEIN"/>
    <property type="match status" value="1"/>
</dbReference>
<keyword evidence="3" id="KW-0067">ATP-binding</keyword>
<sequence>MTEPKKPDLPEAVRKILEEAAAQRQAYAGRPDPLPIDEPEPDEEVLELSGPEILEECAALPETDIGNANRLLTRYGRYLRHVTHVGWHGFDGQRWMEDASGAVVRRFAHRTAELIDDEAILLDCSTKEQAAIEAGRDAAKKLQDMGRPPTVREAVDDDRLAELNGLIADMKEAEREKVMMGNPKAEWPEEAHVQHQKIKDRIKTGQQAERARRKMVDATSSWTPEQYAEYAELEKMVDAMDEVEEGRRGRMSSRHSHAKSAAGTSKIDNMLKEAVPYCSLDVKDLNTDLYAMNCQSGTLRFYCRVVEGVRRWKIRMDKHRPEDLISKMAEVDFTPDEDCPTFRNFLKQVMPNVEYRNFLQRYLGYCLLGMTGEQCLLFFYGAGRNGKSTFVDLMVDILADYAASMSIDSFAGEKRRSGAEATPDLARLPGVRLVAASEPEMGVQLKDALIKSLTGGEPLPVRKLNQDFFELIPQFKIILSGNHKPIIKDDSDGIWRRVKLVPWEIQIPEEDVDRDLPRKLREERNGIFAWMVSGAIAYLETGLQEPEGIKDATREYREESDPIGAFLRHACHITGADADQETPLDLYNAYQRYAKREGLSEFHQPTFTRRLPDQTRKSWKGPDGGMHQFRRGRSNGTVYYGIRVRDEFRPEAPGGHYPDHEPMPEGF</sequence>
<evidence type="ECO:0000259" key="5">
    <source>
        <dbReference type="PROSITE" id="PS51206"/>
    </source>
</evidence>
<dbReference type="InterPro" id="IPR014818">
    <property type="entry name" value="Phage/plasmid_primase_P4_C"/>
</dbReference>
<dbReference type="Proteomes" id="UP000175993">
    <property type="component" value="Unassembled WGS sequence"/>
</dbReference>
<evidence type="ECO:0000256" key="3">
    <source>
        <dbReference type="ARBA" id="ARBA00022840"/>
    </source>
</evidence>
<evidence type="ECO:0000313" key="7">
    <source>
        <dbReference type="Proteomes" id="UP000175993"/>
    </source>
</evidence>
<dbReference type="InterPro" id="IPR045455">
    <property type="entry name" value="NrS-1_pol-like_helicase"/>
</dbReference>
<keyword evidence="2" id="KW-0378">Hydrolase</keyword>
<keyword evidence="1" id="KW-0547">Nucleotide-binding</keyword>
<protein>
    <recommendedName>
        <fullName evidence="5">SF3 helicase domain-containing protein</fullName>
    </recommendedName>
</protein>
<dbReference type="AlphaFoldDB" id="A0ABD6GF57"/>
<dbReference type="InterPro" id="IPR051620">
    <property type="entry name" value="ORF904-like_C"/>
</dbReference>
<reference evidence="6 7" key="1">
    <citation type="submission" date="2019-11" db="EMBL/GenBank/DDBJ databases">
        <title>Whole-genome sequencing of Allorhizobium vitis.</title>
        <authorList>
            <person name="Gan H.M."/>
            <person name="Savka M.A."/>
        </authorList>
    </citation>
    <scope>NUCLEOTIDE SEQUENCE [LARGE SCALE GENOMIC DNA]</scope>
    <source>
        <strain evidence="6 7">AB4</strain>
    </source>
</reference>
<dbReference type="SUPFAM" id="SSF52540">
    <property type="entry name" value="P-loop containing nucleoside triphosphate hydrolases"/>
    <property type="match status" value="1"/>
</dbReference>
<proteinExistence type="predicted"/>
<dbReference type="Pfam" id="PF19263">
    <property type="entry name" value="DUF5906"/>
    <property type="match status" value="1"/>
</dbReference>
<dbReference type="EMBL" id="MBEV02000003">
    <property type="protein sequence ID" value="MUP04507.1"/>
    <property type="molecule type" value="Genomic_DNA"/>
</dbReference>
<dbReference type="Pfam" id="PF08706">
    <property type="entry name" value="D5_N"/>
    <property type="match status" value="2"/>
</dbReference>
<dbReference type="NCBIfam" id="TIGR01613">
    <property type="entry name" value="primase_Cterm"/>
    <property type="match status" value="1"/>
</dbReference>
<evidence type="ECO:0000256" key="4">
    <source>
        <dbReference type="SAM" id="MobiDB-lite"/>
    </source>
</evidence>
<dbReference type="GO" id="GO:0016787">
    <property type="term" value="F:hydrolase activity"/>
    <property type="evidence" value="ECO:0007669"/>
    <property type="project" value="UniProtKB-KW"/>
</dbReference>
<dbReference type="RefSeq" id="WP_070164805.1">
    <property type="nucleotide sequence ID" value="NZ_CP118259.1"/>
</dbReference>
<dbReference type="Gene3D" id="3.40.50.300">
    <property type="entry name" value="P-loop containing nucleotide triphosphate hydrolases"/>
    <property type="match status" value="1"/>
</dbReference>
<dbReference type="GO" id="GO:0005524">
    <property type="term" value="F:ATP binding"/>
    <property type="evidence" value="ECO:0007669"/>
    <property type="project" value="UniProtKB-KW"/>
</dbReference>